<evidence type="ECO:0000259" key="7">
    <source>
        <dbReference type="Pfam" id="PF03460"/>
    </source>
</evidence>
<keyword evidence="3" id="KW-0479">Metal-binding</keyword>
<gene>
    <name evidence="8" type="ORF">REJC140_01624</name>
</gene>
<dbReference type="PANTHER" id="PTHR32439">
    <property type="entry name" value="FERREDOXIN--NITRITE REDUCTASE, CHLOROPLASTIC"/>
    <property type="match status" value="1"/>
</dbReference>
<dbReference type="Proteomes" id="UP000606921">
    <property type="component" value="Unassembled WGS sequence"/>
</dbReference>
<dbReference type="InterPro" id="IPR005117">
    <property type="entry name" value="NiRdtase/SiRdtase_haem-b_fer"/>
</dbReference>
<accession>A0ABN7JVG7</accession>
<evidence type="ECO:0000256" key="1">
    <source>
        <dbReference type="ARBA" id="ARBA00022485"/>
    </source>
</evidence>
<evidence type="ECO:0000313" key="8">
    <source>
        <dbReference type="EMBL" id="CAD7050319.1"/>
    </source>
</evidence>
<keyword evidence="6" id="KW-0411">Iron-sulfur</keyword>
<dbReference type="Pfam" id="PF03460">
    <property type="entry name" value="NIR_SIR_ferr"/>
    <property type="match status" value="1"/>
</dbReference>
<dbReference type="PANTHER" id="PTHR32439:SF9">
    <property type="entry name" value="BLR3264 PROTEIN"/>
    <property type="match status" value="1"/>
</dbReference>
<dbReference type="SUPFAM" id="SSF56014">
    <property type="entry name" value="Nitrite and sulphite reductase 4Fe-4S domain-like"/>
    <property type="match status" value="2"/>
</dbReference>
<evidence type="ECO:0000256" key="3">
    <source>
        <dbReference type="ARBA" id="ARBA00022723"/>
    </source>
</evidence>
<evidence type="ECO:0000313" key="9">
    <source>
        <dbReference type="Proteomes" id="UP000606921"/>
    </source>
</evidence>
<protein>
    <submittedName>
        <fullName evidence="8">Precorrin-3B synthase</fullName>
    </submittedName>
</protein>
<dbReference type="RefSeq" id="WP_142593692.1">
    <property type="nucleotide sequence ID" value="NZ_CABFWF030000014.1"/>
</dbReference>
<name>A0ABN7JVG7_9HYPH</name>
<sequence length="437" mass="44516">MTAPPADLAPPDMRRGACPALSSPMQTGDGLLARIALLDAIGPQQLAAICSLAQEHGNGIIDISARGNLQVRGLTGETAGMLDTDVRALKLPLREGLAVDLPPLAGLDPIEIADPRSLAVAIREGARGIEGLAPKMSVVVDGSGQMRLSNLLADIRLLARGTEDGIRWQILLGGTEATARIHGIFDRQAAVAETLALLRKLAGMGTAARGGDLASATMAIGGMPERHSSPFGLVPLKGGKAALGIALVFGQVQARQLAALCAEAERLGISSVRPAFDHSLLFVGDGPACAELAAFAAVSGFITSAADPRASIAACPGSPACTSASIDTHSLADVALEAFGDLFDGSIKLHVTGCPKGCAHPQLASLTLCGIDDAVSLTTGKPSAPAFASMAESQTGSALRILAALVRSERRQDETSAACIARLGESRLALSLTSGSK</sequence>
<comment type="caution">
    <text evidence="8">The sequence shown here is derived from an EMBL/GenBank/DDBJ whole genome shotgun (WGS) entry which is preliminary data.</text>
</comment>
<dbReference type="EMBL" id="CABFWF030000014">
    <property type="protein sequence ID" value="CAD7050319.1"/>
    <property type="molecule type" value="Genomic_DNA"/>
</dbReference>
<proteinExistence type="predicted"/>
<dbReference type="Gene3D" id="3.30.413.10">
    <property type="entry name" value="Sulfite Reductase Hemoprotein, domain 1"/>
    <property type="match status" value="2"/>
</dbReference>
<dbReference type="InterPro" id="IPR006066">
    <property type="entry name" value="NO2/SO3_Rdtase_FeS/sirohaem_BS"/>
</dbReference>
<evidence type="ECO:0000256" key="2">
    <source>
        <dbReference type="ARBA" id="ARBA00022617"/>
    </source>
</evidence>
<reference evidence="8 9" key="1">
    <citation type="submission" date="2020-11" db="EMBL/GenBank/DDBJ databases">
        <authorList>
            <person name="Lassalle F."/>
        </authorList>
    </citation>
    <scope>NUCLEOTIDE SEQUENCE [LARGE SCALE GENOMIC DNA]</scope>
    <source>
        <strain evidence="8 9">JC140</strain>
    </source>
</reference>
<feature type="domain" description="Nitrite/Sulfite reductase ferredoxin-like" evidence="7">
    <location>
        <begin position="25"/>
        <end position="78"/>
    </location>
</feature>
<keyword evidence="1" id="KW-0004">4Fe-4S</keyword>
<keyword evidence="2" id="KW-0349">Heme</keyword>
<dbReference type="SUPFAM" id="SSF55124">
    <property type="entry name" value="Nitrite/Sulfite reductase N-terminal domain-like"/>
    <property type="match status" value="2"/>
</dbReference>
<dbReference type="InterPro" id="IPR012798">
    <property type="entry name" value="Cbl_synth_CobG-like"/>
</dbReference>
<keyword evidence="9" id="KW-1185">Reference proteome</keyword>
<dbReference type="NCBIfam" id="TIGR02435">
    <property type="entry name" value="CobG"/>
    <property type="match status" value="1"/>
</dbReference>
<keyword evidence="5" id="KW-0408">Iron</keyword>
<dbReference type="InterPro" id="IPR036136">
    <property type="entry name" value="Nit/Sulf_reduc_fer-like_dom_sf"/>
</dbReference>
<dbReference type="PRINTS" id="PR00397">
    <property type="entry name" value="SIROHAEM"/>
</dbReference>
<evidence type="ECO:0000256" key="4">
    <source>
        <dbReference type="ARBA" id="ARBA00023002"/>
    </source>
</evidence>
<dbReference type="InterPro" id="IPR045854">
    <property type="entry name" value="NO2/SO3_Rdtase_4Fe4S_sf"/>
</dbReference>
<organism evidence="8 9">
    <name type="scientific">Pseudorhizobium endolithicum</name>
    <dbReference type="NCBI Taxonomy" id="1191678"/>
    <lineage>
        <taxon>Bacteria</taxon>
        <taxon>Pseudomonadati</taxon>
        <taxon>Pseudomonadota</taxon>
        <taxon>Alphaproteobacteria</taxon>
        <taxon>Hyphomicrobiales</taxon>
        <taxon>Rhizobiaceae</taxon>
        <taxon>Rhizobium/Agrobacterium group</taxon>
        <taxon>Pseudorhizobium</taxon>
    </lineage>
</organism>
<dbReference type="InterPro" id="IPR051329">
    <property type="entry name" value="NIR_SIR_4Fe-4S"/>
</dbReference>
<evidence type="ECO:0000256" key="6">
    <source>
        <dbReference type="ARBA" id="ARBA00023014"/>
    </source>
</evidence>
<evidence type="ECO:0000256" key="5">
    <source>
        <dbReference type="ARBA" id="ARBA00023004"/>
    </source>
</evidence>
<keyword evidence="4" id="KW-0560">Oxidoreductase</keyword>